<dbReference type="OrthoDB" id="5917870at2"/>
<dbReference type="Proteomes" id="UP000070433">
    <property type="component" value="Chromosome"/>
</dbReference>
<organism evidence="1 2">
    <name type="scientific">Ramlibacter tataouinensis</name>
    <dbReference type="NCBI Taxonomy" id="94132"/>
    <lineage>
        <taxon>Bacteria</taxon>
        <taxon>Pseudomonadati</taxon>
        <taxon>Pseudomonadota</taxon>
        <taxon>Betaproteobacteria</taxon>
        <taxon>Burkholderiales</taxon>
        <taxon>Comamonadaceae</taxon>
        <taxon>Ramlibacter</taxon>
    </lineage>
</organism>
<name>A0A127JXP5_9BURK</name>
<keyword evidence="2" id="KW-1185">Reference proteome</keyword>
<dbReference type="Pfam" id="PF13455">
    <property type="entry name" value="MUG113"/>
    <property type="match status" value="1"/>
</dbReference>
<evidence type="ECO:0000313" key="1">
    <source>
        <dbReference type="EMBL" id="AMO24691.1"/>
    </source>
</evidence>
<sequence>MAKPSPSKYWRLASQSKDASAIDCSGQALPIAAVQSLRPRHGVLLAEWEPSTQLGRVRRLGIVRSIVGNGSCAAIDWAECEIGLRPNPAGRRWWTQSKPFFGFAPDVAARYGLDDLFAEHFPEFSDLTFGPAPKASSHDAGPSASPTGGYIYVVRSPHGFKIGKTVNLKQRTKLFEVKLPFKNSLEHYAWFDDYTHAERSFHRRFHHKRLEGEWFDLQPDDLEAIKCEGKHIPLEGLR</sequence>
<evidence type="ECO:0008006" key="3">
    <source>
        <dbReference type="Google" id="ProtNLM"/>
    </source>
</evidence>
<dbReference type="RefSeq" id="WP_082793406.1">
    <property type="nucleotide sequence ID" value="NZ_CP010951.1"/>
</dbReference>
<proteinExistence type="predicted"/>
<evidence type="ECO:0000313" key="2">
    <source>
        <dbReference type="Proteomes" id="UP000070433"/>
    </source>
</evidence>
<reference evidence="1 2" key="1">
    <citation type="journal article" date="2014" name="Int. J. Syst. Evol. Microbiol.">
        <title>Ramlibacter solisilvae sp. nov., isolated from forest soil, and emended description of the genus Ramlibacter.</title>
        <authorList>
            <person name="Lee H.J."/>
            <person name="Lee S.H."/>
            <person name="Lee S.S."/>
            <person name="Lee J.S."/>
            <person name="Kim Y."/>
            <person name="Kim S.C."/>
            <person name="Jeon C.O."/>
        </authorList>
    </citation>
    <scope>NUCLEOTIDE SEQUENCE [LARGE SCALE GENOMIC DNA]</scope>
    <source>
        <strain evidence="1 2">5-10</strain>
    </source>
</reference>
<gene>
    <name evidence="1" type="ORF">UC35_19945</name>
</gene>
<protein>
    <recommendedName>
        <fullName evidence="3">GIY-YIG domain-containing protein</fullName>
    </recommendedName>
</protein>
<dbReference type="EMBL" id="CP010951">
    <property type="protein sequence ID" value="AMO24691.1"/>
    <property type="molecule type" value="Genomic_DNA"/>
</dbReference>
<accession>A0A127JXP5</accession>
<dbReference type="AlphaFoldDB" id="A0A127JXP5"/>